<reference evidence="2" key="1">
    <citation type="submission" date="2021-03" db="EMBL/GenBank/DDBJ databases">
        <title>Comparative genomics and phylogenomic investigation of the class Geoglossomycetes provide insights into ecological specialization and systematics.</title>
        <authorList>
            <person name="Melie T."/>
            <person name="Pirro S."/>
            <person name="Miller A.N."/>
            <person name="Quandt A."/>
        </authorList>
    </citation>
    <scope>NUCLEOTIDE SEQUENCE</scope>
    <source>
        <strain evidence="2">GBOQ0MN5Z8</strain>
    </source>
</reference>
<dbReference type="AlphaFoldDB" id="A0A9P8KYJ6"/>
<keyword evidence="3" id="KW-1185">Reference proteome</keyword>
<dbReference type="EMBL" id="JAGHQL010000127">
    <property type="protein sequence ID" value="KAH0537943.1"/>
    <property type="molecule type" value="Genomic_DNA"/>
</dbReference>
<accession>A0A9P8KYJ6</accession>
<proteinExistence type="predicted"/>
<sequence>MESNHGPCNNDDCYEFEISRYGINEPTTERDPPLSDTLTNFSESQNPIAPPDFDLEPGWNLSRLPALITGSTQQSLTSLTHLNDPTTSFLTIYSTQPHLASLNNPEDNSDHDNGTQHWVSAHDLRTTNLAPPLTQADLGYMQQQTGPTNHDAGKVPQLPVFGGSQLFPTAPPILQPAEGFFDMEEYTLQNSYQTTLQ</sequence>
<name>A0A9P8KYJ6_9PEZI</name>
<evidence type="ECO:0000313" key="3">
    <source>
        <dbReference type="Proteomes" id="UP000698800"/>
    </source>
</evidence>
<comment type="caution">
    <text evidence="2">The sequence shown here is derived from an EMBL/GenBank/DDBJ whole genome shotgun (WGS) entry which is preliminary data.</text>
</comment>
<evidence type="ECO:0000256" key="1">
    <source>
        <dbReference type="SAM" id="MobiDB-lite"/>
    </source>
</evidence>
<gene>
    <name evidence="2" type="ORF">FGG08_005393</name>
</gene>
<organism evidence="2 3">
    <name type="scientific">Glutinoglossum americanum</name>
    <dbReference type="NCBI Taxonomy" id="1670608"/>
    <lineage>
        <taxon>Eukaryota</taxon>
        <taxon>Fungi</taxon>
        <taxon>Dikarya</taxon>
        <taxon>Ascomycota</taxon>
        <taxon>Pezizomycotina</taxon>
        <taxon>Geoglossomycetes</taxon>
        <taxon>Geoglossales</taxon>
        <taxon>Geoglossaceae</taxon>
        <taxon>Glutinoglossum</taxon>
    </lineage>
</organism>
<protein>
    <submittedName>
        <fullName evidence="2">Uncharacterized protein</fullName>
    </submittedName>
</protein>
<feature type="compositionally biased region" description="Polar residues" evidence="1">
    <location>
        <begin position="36"/>
        <end position="47"/>
    </location>
</feature>
<dbReference type="Proteomes" id="UP000698800">
    <property type="component" value="Unassembled WGS sequence"/>
</dbReference>
<feature type="region of interest" description="Disordered" evidence="1">
    <location>
        <begin position="22"/>
        <end position="49"/>
    </location>
</feature>
<evidence type="ECO:0000313" key="2">
    <source>
        <dbReference type="EMBL" id="KAH0537943.1"/>
    </source>
</evidence>